<evidence type="ECO:0000259" key="3">
    <source>
        <dbReference type="Pfam" id="PF05368"/>
    </source>
</evidence>
<sequence length="303" mass="32950">MPSMKVAIAGGTGAVGVPTIQELLAVEYSVTVLSRTGSKSSSKLPQHTNLNVVEVDYESITSLTDALRDHTVVIACFGVAAPVGSQDALIDASIAAGVTRYFPAEFGTDTENPKCKEFPIFANKIHALDYLKQKVAVYPSFSYTALCLGSLFDWGLEVGFLIDPKKHRATIYDGGERLYSTTTLATVSKAVVSIIGHLEETKNRHVYIQDALVSQNKLIAVVQKLDGKDWECTYTTCSAAKARAYAELQKENPGIRKGLFPLLHISVLGEGYGGDFSRHLDNKLLGIKGMDDNDVENLIKKYL</sequence>
<dbReference type="InterPro" id="IPR036291">
    <property type="entry name" value="NAD(P)-bd_dom_sf"/>
</dbReference>
<accession>A0AAD4H136</accession>
<gene>
    <name evidence="4" type="ORF">FE257_000252</name>
</gene>
<dbReference type="Gene3D" id="3.40.50.720">
    <property type="entry name" value="NAD(P)-binding Rossmann-like Domain"/>
    <property type="match status" value="1"/>
</dbReference>
<evidence type="ECO:0000256" key="1">
    <source>
        <dbReference type="ARBA" id="ARBA00022857"/>
    </source>
</evidence>
<organism evidence="4 5">
    <name type="scientific">Aspergillus nanangensis</name>
    <dbReference type="NCBI Taxonomy" id="2582783"/>
    <lineage>
        <taxon>Eukaryota</taxon>
        <taxon>Fungi</taxon>
        <taxon>Dikarya</taxon>
        <taxon>Ascomycota</taxon>
        <taxon>Pezizomycotina</taxon>
        <taxon>Eurotiomycetes</taxon>
        <taxon>Eurotiomycetidae</taxon>
        <taxon>Eurotiales</taxon>
        <taxon>Aspergillaceae</taxon>
        <taxon>Aspergillus</taxon>
        <taxon>Aspergillus subgen. Circumdati</taxon>
    </lineage>
</organism>
<proteinExistence type="predicted"/>
<dbReference type="Proteomes" id="UP001194746">
    <property type="component" value="Unassembled WGS sequence"/>
</dbReference>
<reference evidence="4" key="1">
    <citation type="journal article" date="2019" name="Beilstein J. Org. Chem.">
        <title>Nanangenines: drimane sesquiterpenoids as the dominant metabolite cohort of a novel Australian fungus, Aspergillus nanangensis.</title>
        <authorList>
            <person name="Lacey H.J."/>
            <person name="Gilchrist C.L.M."/>
            <person name="Crombie A."/>
            <person name="Kalaitzis J.A."/>
            <person name="Vuong D."/>
            <person name="Rutledge P.J."/>
            <person name="Turner P."/>
            <person name="Pitt J.I."/>
            <person name="Lacey E."/>
            <person name="Chooi Y.H."/>
            <person name="Piggott A.M."/>
        </authorList>
    </citation>
    <scope>NUCLEOTIDE SEQUENCE</scope>
    <source>
        <strain evidence="4">MST-FP2251</strain>
    </source>
</reference>
<protein>
    <recommendedName>
        <fullName evidence="3">NmrA-like domain-containing protein</fullName>
    </recommendedName>
</protein>
<dbReference type="AlphaFoldDB" id="A0AAD4H136"/>
<dbReference type="CDD" id="cd05259">
    <property type="entry name" value="PCBER_SDR_a"/>
    <property type="match status" value="1"/>
</dbReference>
<dbReference type="Pfam" id="PF05368">
    <property type="entry name" value="NmrA"/>
    <property type="match status" value="1"/>
</dbReference>
<dbReference type="SUPFAM" id="SSF51735">
    <property type="entry name" value="NAD(P)-binding Rossmann-fold domains"/>
    <property type="match status" value="1"/>
</dbReference>
<keyword evidence="5" id="KW-1185">Reference proteome</keyword>
<comment type="caution">
    <text evidence="4">The sequence shown here is derived from an EMBL/GenBank/DDBJ whole genome shotgun (WGS) entry which is preliminary data.</text>
</comment>
<dbReference type="InterPro" id="IPR051609">
    <property type="entry name" value="NmrA/Isoflavone_reductase-like"/>
</dbReference>
<reference evidence="4" key="2">
    <citation type="submission" date="2020-02" db="EMBL/GenBank/DDBJ databases">
        <authorList>
            <person name="Gilchrist C.L.M."/>
            <person name="Chooi Y.-H."/>
        </authorList>
    </citation>
    <scope>NUCLEOTIDE SEQUENCE</scope>
    <source>
        <strain evidence="4">MST-FP2251</strain>
    </source>
</reference>
<dbReference type="InterPro" id="IPR045312">
    <property type="entry name" value="PCBER-like"/>
</dbReference>
<evidence type="ECO:0000256" key="2">
    <source>
        <dbReference type="ARBA" id="ARBA00023002"/>
    </source>
</evidence>
<keyword evidence="2" id="KW-0560">Oxidoreductase</keyword>
<dbReference type="InterPro" id="IPR008030">
    <property type="entry name" value="NmrA-like"/>
</dbReference>
<dbReference type="GO" id="GO:0016491">
    <property type="term" value="F:oxidoreductase activity"/>
    <property type="evidence" value="ECO:0007669"/>
    <property type="project" value="UniProtKB-KW"/>
</dbReference>
<dbReference type="PANTHER" id="PTHR47706">
    <property type="entry name" value="NMRA-LIKE FAMILY PROTEIN"/>
    <property type="match status" value="1"/>
</dbReference>
<dbReference type="Gene3D" id="3.90.25.10">
    <property type="entry name" value="UDP-galactose 4-epimerase, domain 1"/>
    <property type="match status" value="1"/>
</dbReference>
<evidence type="ECO:0000313" key="4">
    <source>
        <dbReference type="EMBL" id="KAF9895348.1"/>
    </source>
</evidence>
<keyword evidence="1" id="KW-0521">NADP</keyword>
<name>A0AAD4H136_ASPNN</name>
<evidence type="ECO:0000313" key="5">
    <source>
        <dbReference type="Proteomes" id="UP001194746"/>
    </source>
</evidence>
<feature type="domain" description="NmrA-like" evidence="3">
    <location>
        <begin position="4"/>
        <end position="236"/>
    </location>
</feature>
<dbReference type="EMBL" id="VCAU01000001">
    <property type="protein sequence ID" value="KAF9895348.1"/>
    <property type="molecule type" value="Genomic_DNA"/>
</dbReference>
<dbReference type="PANTHER" id="PTHR47706:SF1">
    <property type="entry name" value="CIPA-LIKE, PUTATIVE (AFU_ORTHOLOGUE AFUA_1G12460)-RELATED"/>
    <property type="match status" value="1"/>
</dbReference>